<keyword evidence="1" id="KW-0472">Membrane</keyword>
<evidence type="ECO:0008006" key="4">
    <source>
        <dbReference type="Google" id="ProtNLM"/>
    </source>
</evidence>
<dbReference type="AlphaFoldDB" id="A0A1H1VZ07"/>
<feature type="transmembrane region" description="Helical" evidence="1">
    <location>
        <begin position="68"/>
        <end position="93"/>
    </location>
</feature>
<sequence length="165" mass="15719">MAAAALVSAGACLAARRAVPWQGRQAAVVMAVGMLLVAAGGTGALGALLLGALMLVSGMIGTMGVRGAASAAGCCHRALGALVMAICAFHSAAGSGSQGVESAGHAGHSLGGALGALLVLGTVAVVGWTLAAALRPTGHRGRTARLLAVESWAMAIGVVAMGIAG</sequence>
<reference evidence="2 3" key="1">
    <citation type="submission" date="2016-10" db="EMBL/GenBank/DDBJ databases">
        <authorList>
            <person name="de Groot N.N."/>
        </authorList>
    </citation>
    <scope>NUCLEOTIDE SEQUENCE [LARGE SCALE GENOMIC DNA]</scope>
    <source>
        <strain evidence="2 3">DSM 15019</strain>
    </source>
</reference>
<organism evidence="2 3">
    <name type="scientific">Microbacterium paraoxydans</name>
    <dbReference type="NCBI Taxonomy" id="199592"/>
    <lineage>
        <taxon>Bacteria</taxon>
        <taxon>Bacillati</taxon>
        <taxon>Actinomycetota</taxon>
        <taxon>Actinomycetes</taxon>
        <taxon>Micrococcales</taxon>
        <taxon>Microbacteriaceae</taxon>
        <taxon>Microbacterium</taxon>
    </lineage>
</organism>
<proteinExistence type="predicted"/>
<feature type="transmembrane region" description="Helical" evidence="1">
    <location>
        <begin position="28"/>
        <end position="56"/>
    </location>
</feature>
<dbReference type="EMBL" id="LT629770">
    <property type="protein sequence ID" value="SDS90097.1"/>
    <property type="molecule type" value="Genomic_DNA"/>
</dbReference>
<evidence type="ECO:0000256" key="1">
    <source>
        <dbReference type="SAM" id="Phobius"/>
    </source>
</evidence>
<feature type="transmembrane region" description="Helical" evidence="1">
    <location>
        <begin position="113"/>
        <end position="134"/>
    </location>
</feature>
<accession>A0A1H1VZ07</accession>
<evidence type="ECO:0000313" key="3">
    <source>
        <dbReference type="Proteomes" id="UP000182126"/>
    </source>
</evidence>
<name>A0A1H1VZ07_9MICO</name>
<dbReference type="Proteomes" id="UP000182126">
    <property type="component" value="Chromosome I"/>
</dbReference>
<protein>
    <recommendedName>
        <fullName evidence="4">DUF5134 domain-containing protein</fullName>
    </recommendedName>
</protein>
<gene>
    <name evidence="2" type="ORF">SAMN04489809_2969</name>
</gene>
<feature type="transmembrane region" description="Helical" evidence="1">
    <location>
        <begin position="146"/>
        <end position="164"/>
    </location>
</feature>
<keyword evidence="1" id="KW-0812">Transmembrane</keyword>
<keyword evidence="1" id="KW-1133">Transmembrane helix</keyword>
<evidence type="ECO:0000313" key="2">
    <source>
        <dbReference type="EMBL" id="SDS90097.1"/>
    </source>
</evidence>